<reference evidence="1" key="1">
    <citation type="submission" date="2023-01" db="EMBL/GenBank/DDBJ databases">
        <title>The growth and conidiation of Purpureocillium lavendulum are regulated by nitrogen source and histone H3K14 acetylation.</title>
        <authorList>
            <person name="Tang P."/>
            <person name="Han J."/>
            <person name="Zhang C."/>
            <person name="Tang P."/>
            <person name="Qi F."/>
            <person name="Zhang K."/>
            <person name="Liang L."/>
        </authorList>
    </citation>
    <scope>NUCLEOTIDE SEQUENCE</scope>
    <source>
        <strain evidence="1">YMF1.00683</strain>
    </source>
</reference>
<dbReference type="EMBL" id="JAQHRD010000007">
    <property type="protein sequence ID" value="KAJ6439150.1"/>
    <property type="molecule type" value="Genomic_DNA"/>
</dbReference>
<evidence type="ECO:0000313" key="2">
    <source>
        <dbReference type="Proteomes" id="UP001163105"/>
    </source>
</evidence>
<comment type="caution">
    <text evidence="1">The sequence shown here is derived from an EMBL/GenBank/DDBJ whole genome shotgun (WGS) entry which is preliminary data.</text>
</comment>
<dbReference type="Proteomes" id="UP001163105">
    <property type="component" value="Unassembled WGS sequence"/>
</dbReference>
<accession>A0AB34FIW4</accession>
<gene>
    <name evidence="1" type="ORF">O9K51_08560</name>
</gene>
<dbReference type="AlphaFoldDB" id="A0AB34FIW4"/>
<keyword evidence="2" id="KW-1185">Reference proteome</keyword>
<organism evidence="1 2">
    <name type="scientific">Purpureocillium lavendulum</name>
    <dbReference type="NCBI Taxonomy" id="1247861"/>
    <lineage>
        <taxon>Eukaryota</taxon>
        <taxon>Fungi</taxon>
        <taxon>Dikarya</taxon>
        <taxon>Ascomycota</taxon>
        <taxon>Pezizomycotina</taxon>
        <taxon>Sordariomycetes</taxon>
        <taxon>Hypocreomycetidae</taxon>
        <taxon>Hypocreales</taxon>
        <taxon>Ophiocordycipitaceae</taxon>
        <taxon>Purpureocillium</taxon>
    </lineage>
</organism>
<protein>
    <submittedName>
        <fullName evidence="1">Uncharacterized protein</fullName>
    </submittedName>
</protein>
<proteinExistence type="predicted"/>
<evidence type="ECO:0000313" key="1">
    <source>
        <dbReference type="EMBL" id="KAJ6439150.1"/>
    </source>
</evidence>
<name>A0AB34FIW4_9HYPO</name>
<sequence>MMHNTDKSTMGELNEADAKVDTHSCLDDGFDKQMEDFLDYILDTEAFEDMETHVNEETEAVSMGLEQCSGDK</sequence>